<evidence type="ECO:0000256" key="1">
    <source>
        <dbReference type="ARBA" id="ARBA00004429"/>
    </source>
</evidence>
<keyword evidence="2" id="KW-1003">Cell membrane</keyword>
<feature type="transmembrane region" description="Helical" evidence="6">
    <location>
        <begin position="6"/>
        <end position="24"/>
    </location>
</feature>
<protein>
    <submittedName>
        <fullName evidence="7">Amino acid/amide ABC transporter membrane protein 2, HAAT family (TC 3.A.1.4.-)</fullName>
    </submittedName>
</protein>
<dbReference type="PANTHER" id="PTHR30482">
    <property type="entry name" value="HIGH-AFFINITY BRANCHED-CHAIN AMINO ACID TRANSPORT SYSTEM PERMEASE"/>
    <property type="match status" value="1"/>
</dbReference>
<dbReference type="Pfam" id="PF02653">
    <property type="entry name" value="BPD_transp_2"/>
    <property type="match status" value="1"/>
</dbReference>
<evidence type="ECO:0000313" key="8">
    <source>
        <dbReference type="Proteomes" id="UP000198654"/>
    </source>
</evidence>
<keyword evidence="8" id="KW-1185">Reference proteome</keyword>
<feature type="transmembrane region" description="Helical" evidence="6">
    <location>
        <begin position="363"/>
        <end position="379"/>
    </location>
</feature>
<feature type="transmembrane region" description="Helical" evidence="6">
    <location>
        <begin position="126"/>
        <end position="148"/>
    </location>
</feature>
<evidence type="ECO:0000256" key="2">
    <source>
        <dbReference type="ARBA" id="ARBA00022475"/>
    </source>
</evidence>
<feature type="transmembrane region" description="Helical" evidence="6">
    <location>
        <begin position="220"/>
        <end position="238"/>
    </location>
</feature>
<keyword evidence="4 6" id="KW-1133">Transmembrane helix</keyword>
<dbReference type="CDD" id="cd06581">
    <property type="entry name" value="TM_PBP1_LivM_like"/>
    <property type="match status" value="1"/>
</dbReference>
<dbReference type="GO" id="GO:0005886">
    <property type="term" value="C:plasma membrane"/>
    <property type="evidence" value="ECO:0007669"/>
    <property type="project" value="UniProtKB-SubCell"/>
</dbReference>
<evidence type="ECO:0000256" key="3">
    <source>
        <dbReference type="ARBA" id="ARBA00022692"/>
    </source>
</evidence>
<dbReference type="InterPro" id="IPR001851">
    <property type="entry name" value="ABC_transp_permease"/>
</dbReference>
<evidence type="ECO:0000256" key="5">
    <source>
        <dbReference type="ARBA" id="ARBA00023136"/>
    </source>
</evidence>
<dbReference type="GO" id="GO:0015658">
    <property type="term" value="F:branched-chain amino acid transmembrane transporter activity"/>
    <property type="evidence" value="ECO:0007669"/>
    <property type="project" value="InterPro"/>
</dbReference>
<dbReference type="Proteomes" id="UP000198654">
    <property type="component" value="Unassembled WGS sequence"/>
</dbReference>
<comment type="subcellular location">
    <subcellularLocation>
        <location evidence="1">Cell inner membrane</location>
        <topology evidence="1">Multi-pass membrane protein</topology>
    </subcellularLocation>
</comment>
<feature type="transmembrane region" description="Helical" evidence="6">
    <location>
        <begin position="324"/>
        <end position="343"/>
    </location>
</feature>
<feature type="transmembrane region" description="Helical" evidence="6">
    <location>
        <begin position="54"/>
        <end position="75"/>
    </location>
</feature>
<evidence type="ECO:0000256" key="6">
    <source>
        <dbReference type="SAM" id="Phobius"/>
    </source>
</evidence>
<dbReference type="EMBL" id="FNGI01000011">
    <property type="protein sequence ID" value="SDM08736.1"/>
    <property type="molecule type" value="Genomic_DNA"/>
</dbReference>
<keyword evidence="3 6" id="KW-0812">Transmembrane</keyword>
<reference evidence="7 8" key="1">
    <citation type="submission" date="2016-10" db="EMBL/GenBank/DDBJ databases">
        <authorList>
            <person name="de Groot N.N."/>
        </authorList>
    </citation>
    <scope>NUCLEOTIDE SEQUENCE [LARGE SCALE GENOMIC DNA]</scope>
    <source>
        <strain evidence="7 8">DSM 14789</strain>
    </source>
</reference>
<name>A0A1G9QCI2_9GAMM</name>
<evidence type="ECO:0000313" key="7">
    <source>
        <dbReference type="EMBL" id="SDM08736.1"/>
    </source>
</evidence>
<feature type="transmembrane region" description="Helical" evidence="6">
    <location>
        <begin position="87"/>
        <end position="106"/>
    </location>
</feature>
<feature type="transmembrane region" description="Helical" evidence="6">
    <location>
        <begin position="275"/>
        <end position="294"/>
    </location>
</feature>
<dbReference type="AlphaFoldDB" id="A0A1G9QCI2"/>
<organism evidence="7 8">
    <name type="scientific">Modicisalibacter muralis</name>
    <dbReference type="NCBI Taxonomy" id="119000"/>
    <lineage>
        <taxon>Bacteria</taxon>
        <taxon>Pseudomonadati</taxon>
        <taxon>Pseudomonadota</taxon>
        <taxon>Gammaproteobacteria</taxon>
        <taxon>Oceanospirillales</taxon>
        <taxon>Halomonadaceae</taxon>
        <taxon>Modicisalibacter</taxon>
    </lineage>
</organism>
<dbReference type="InterPro" id="IPR043428">
    <property type="entry name" value="LivM-like"/>
</dbReference>
<feature type="transmembrane region" description="Helical" evidence="6">
    <location>
        <begin position="300"/>
        <end position="317"/>
    </location>
</feature>
<dbReference type="PANTHER" id="PTHR30482:SF10">
    <property type="entry name" value="HIGH-AFFINITY BRANCHED-CHAIN AMINO ACID TRANSPORT PROTEIN BRAE"/>
    <property type="match status" value="1"/>
</dbReference>
<accession>A0A1G9QCI2</accession>
<dbReference type="STRING" id="119000.SAMN05661010_03321"/>
<feature type="transmembrane region" description="Helical" evidence="6">
    <location>
        <begin position="29"/>
        <end position="48"/>
    </location>
</feature>
<evidence type="ECO:0000256" key="4">
    <source>
        <dbReference type="ARBA" id="ARBA00022989"/>
    </source>
</evidence>
<keyword evidence="5 6" id="KW-0472">Membrane</keyword>
<dbReference type="RefSeq" id="WP_245704245.1">
    <property type="nucleotide sequence ID" value="NZ_FNGI01000011.1"/>
</dbReference>
<gene>
    <name evidence="7" type="ORF">SAMN05661010_03321</name>
</gene>
<proteinExistence type="predicted"/>
<sequence>MIQEQWVKAIFVAIPLVLIGLRLIRLHWALRIPAAAACGFAVAVLLVAMLPTGILAYLVSFSIMAGIYAILSLGLNSQWGLTGHLNFGIAGFFAIGAFTSALFTMSMPTGLLANYAKQAFGLEMPFLVGVLAAAIVAGLVAFLIAIPVLKLREDYLAIATLGIAEVIRLAFQNERWLANGPQPLRGIPRPLSCLVEDPACAWLPDSLATWLTPLAQRDYIFPYLVIVAVFVAVIYVALERISRSPWGRALRAVREEEASAAMNGKNVASLRVQSFVVGGVIMGIAGALYGPYVISISYSHFRPLFATFLVWVMLMLGGSGNNRGAILGAFIIWGVWSGTAFLADAITPLLSLISDDFASRSPYLRWMLVAILLELIVLYRPKGLLQEQKVVSLFLPRELPKKVPRTKT</sequence>